<sequence length="199" mass="21516">MTGHADRRVIANMNLSLDGRYCGPGGPQDHAWVVPYAVTDVARDHLTDLWRTATTALMGRVNAEGFLGYWPPVAHDEAADPRDRGFAAWLAETEKVVLSRTLAASPWEGTRIENAPAAEVVDGLKTQEGGDILVPCSASLIRPLLAADRVDRLALMIVPEFIGGGPRLFEDGLPAEKWALASHAAGEHGTVTLVYDRLR</sequence>
<proteinExistence type="predicted"/>
<dbReference type="SUPFAM" id="SSF53597">
    <property type="entry name" value="Dihydrofolate reductase-like"/>
    <property type="match status" value="1"/>
</dbReference>
<protein>
    <submittedName>
        <fullName evidence="2">Dihydrofolate reductase family protein</fullName>
    </submittedName>
</protein>
<keyword evidence="3" id="KW-1185">Reference proteome</keyword>
<evidence type="ECO:0000259" key="1">
    <source>
        <dbReference type="Pfam" id="PF01872"/>
    </source>
</evidence>
<dbReference type="Pfam" id="PF01872">
    <property type="entry name" value="RibD_C"/>
    <property type="match status" value="1"/>
</dbReference>
<dbReference type="InterPro" id="IPR002734">
    <property type="entry name" value="RibDG_C"/>
</dbReference>
<dbReference type="Gene3D" id="3.40.430.10">
    <property type="entry name" value="Dihydrofolate Reductase, subunit A"/>
    <property type="match status" value="1"/>
</dbReference>
<gene>
    <name evidence="2" type="ORF">KGD84_15865</name>
</gene>
<dbReference type="PANTHER" id="PTHR38011:SF11">
    <property type="entry name" value="2,5-DIAMINO-6-RIBOSYLAMINO-4(3H)-PYRIMIDINONE 5'-PHOSPHATE REDUCTASE"/>
    <property type="match status" value="1"/>
</dbReference>
<organism evidence="2 3">
    <name type="scientific">Nocardiopsis changdeensis</name>
    <dbReference type="NCBI Taxonomy" id="2831969"/>
    <lineage>
        <taxon>Bacteria</taxon>
        <taxon>Bacillati</taxon>
        <taxon>Actinomycetota</taxon>
        <taxon>Actinomycetes</taxon>
        <taxon>Streptosporangiales</taxon>
        <taxon>Nocardiopsidaceae</taxon>
        <taxon>Nocardiopsis</taxon>
    </lineage>
</organism>
<accession>A0ABX8BXP1</accession>
<name>A0ABX8BXP1_9ACTN</name>
<evidence type="ECO:0000313" key="2">
    <source>
        <dbReference type="EMBL" id="QUX25581.1"/>
    </source>
</evidence>
<reference evidence="2 3" key="1">
    <citation type="submission" date="2021-05" db="EMBL/GenBank/DDBJ databases">
        <title>Direct Submission.</title>
        <authorList>
            <person name="Li K."/>
            <person name="Gao J."/>
        </authorList>
    </citation>
    <scope>NUCLEOTIDE SEQUENCE [LARGE SCALE GENOMIC DNA]</scope>
    <source>
        <strain evidence="2 3">Mg02</strain>
    </source>
</reference>
<dbReference type="InterPro" id="IPR050765">
    <property type="entry name" value="Riboflavin_Biosynth_HTPR"/>
</dbReference>
<dbReference type="RefSeq" id="WP_220561215.1">
    <property type="nucleotide sequence ID" value="NZ_CP074133.1"/>
</dbReference>
<dbReference type="InterPro" id="IPR024072">
    <property type="entry name" value="DHFR-like_dom_sf"/>
</dbReference>
<dbReference type="Proteomes" id="UP000676079">
    <property type="component" value="Chromosome"/>
</dbReference>
<dbReference type="PANTHER" id="PTHR38011">
    <property type="entry name" value="DIHYDROFOLATE REDUCTASE FAMILY PROTEIN (AFU_ORTHOLOGUE AFUA_8G06820)"/>
    <property type="match status" value="1"/>
</dbReference>
<evidence type="ECO:0000313" key="3">
    <source>
        <dbReference type="Proteomes" id="UP000676079"/>
    </source>
</evidence>
<dbReference type="EMBL" id="CP074133">
    <property type="protein sequence ID" value="QUX25581.1"/>
    <property type="molecule type" value="Genomic_DNA"/>
</dbReference>
<feature type="domain" description="Bacterial bifunctional deaminase-reductase C-terminal" evidence="1">
    <location>
        <begin position="8"/>
        <end position="190"/>
    </location>
</feature>